<feature type="signal peptide" evidence="2">
    <location>
        <begin position="1"/>
        <end position="42"/>
    </location>
</feature>
<evidence type="ECO:0000256" key="1">
    <source>
        <dbReference type="SAM" id="MobiDB-lite"/>
    </source>
</evidence>
<sequence length="107" mass="11130">MCVAGGQGESGPAPSPTATPTTCPSPFPLLLLLLLLLLRAHSGEPDQAPRRPPAPLSPEWGPARVQKASSATDAPRRAWAFFRLLLLHLLPPQLPSPTGEGGEGGVI</sequence>
<proteinExistence type="predicted"/>
<reference evidence="3" key="1">
    <citation type="submission" date="2025-05" db="UniProtKB">
        <authorList>
            <consortium name="Ensembl"/>
        </authorList>
    </citation>
    <scope>IDENTIFICATION</scope>
</reference>
<evidence type="ECO:0000256" key="2">
    <source>
        <dbReference type="SAM" id="SignalP"/>
    </source>
</evidence>
<dbReference type="Proteomes" id="UP000694720">
    <property type="component" value="Unplaced"/>
</dbReference>
<dbReference type="Proteomes" id="UP000694724">
    <property type="component" value="Unplaced"/>
</dbReference>
<dbReference type="Ensembl" id="ENSSSCT00055008163.1">
    <property type="protein sequence ID" value="ENSSSCP00055006449.1"/>
    <property type="gene ID" value="ENSSSCG00055004142.1"/>
</dbReference>
<name>A0A8D0ZKL9_PIG</name>
<keyword evidence="2" id="KW-0732">Signal</keyword>
<feature type="region of interest" description="Disordered" evidence="1">
    <location>
        <begin position="43"/>
        <end position="73"/>
    </location>
</feature>
<dbReference type="AlphaFoldDB" id="A0A8D0ZKL9"/>
<feature type="compositionally biased region" description="Pro residues" evidence="1">
    <location>
        <begin position="13"/>
        <end position="22"/>
    </location>
</feature>
<feature type="chain" id="PRO_5044685491" evidence="2">
    <location>
        <begin position="43"/>
        <end position="107"/>
    </location>
</feature>
<feature type="region of interest" description="Disordered" evidence="1">
    <location>
        <begin position="1"/>
        <end position="22"/>
    </location>
</feature>
<protein>
    <submittedName>
        <fullName evidence="3">Uncharacterized protein</fullName>
    </submittedName>
</protein>
<organism evidence="3 4">
    <name type="scientific">Sus scrofa</name>
    <name type="common">Pig</name>
    <dbReference type="NCBI Taxonomy" id="9823"/>
    <lineage>
        <taxon>Eukaryota</taxon>
        <taxon>Metazoa</taxon>
        <taxon>Chordata</taxon>
        <taxon>Craniata</taxon>
        <taxon>Vertebrata</taxon>
        <taxon>Euteleostomi</taxon>
        <taxon>Mammalia</taxon>
        <taxon>Eutheria</taxon>
        <taxon>Laurasiatheria</taxon>
        <taxon>Artiodactyla</taxon>
        <taxon>Suina</taxon>
        <taxon>Suidae</taxon>
        <taxon>Sus</taxon>
    </lineage>
</organism>
<dbReference type="Ensembl" id="ENSSSCT00035045263.1">
    <property type="protein sequence ID" value="ENSSSCP00035018105.1"/>
    <property type="gene ID" value="ENSSSCG00035034155.1"/>
</dbReference>
<accession>A0A8D0ZKL9</accession>
<evidence type="ECO:0000313" key="4">
    <source>
        <dbReference type="Proteomes" id="UP000694720"/>
    </source>
</evidence>
<evidence type="ECO:0000313" key="3">
    <source>
        <dbReference type="Ensembl" id="ENSSSCP00035018105.1"/>
    </source>
</evidence>